<keyword evidence="4" id="KW-0418">Kinase</keyword>
<evidence type="ECO:0000256" key="7">
    <source>
        <dbReference type="SAM" id="Phobius"/>
    </source>
</evidence>
<dbReference type="PROSITE" id="PS50109">
    <property type="entry name" value="HIS_KIN"/>
    <property type="match status" value="1"/>
</dbReference>
<evidence type="ECO:0000313" key="9">
    <source>
        <dbReference type="EMBL" id="MBF1414815.1"/>
    </source>
</evidence>
<feature type="coiled-coil region" evidence="6">
    <location>
        <begin position="442"/>
        <end position="473"/>
    </location>
</feature>
<dbReference type="Proteomes" id="UP000757461">
    <property type="component" value="Unassembled WGS sequence"/>
</dbReference>
<dbReference type="InterPro" id="IPR036890">
    <property type="entry name" value="HATPase_C_sf"/>
</dbReference>
<dbReference type="AlphaFoldDB" id="A0A930HYK9"/>
<sequence length="1180" mass="136075">MYKDRLHRFIGGILMLILFFFVAACTPQHSQEVDELNDKAYVSHYRNLDSVRYYAKKALALSDGYSAGKAEALNNLVFCDLMRMDFSKAYERLEEVLNSTDNQVELLIADVQFMRLCQRESRNKEFYDYYEKAVWRLRRIQEDERLLSERMKRRMVYARSEFYIVTSIYYFYVGLEQPSVNALKNINPDGEIQTDIGQFLSYLYNVGAGGIITNGTQEEINQKEFDYLIRCYMLSRQHNYPYWEANSLQGLSEHLQNKASRDILIEHNLPSIQYINIDHMPDSLLAGNLAQRSLDLFQKYGDVYQIAGSYRTLASCYWHIHDYPSALICLQNALRKNRAIEQAPDLVASIREQLSVVYSSMNDKQASDFNRNAYLDLQEQTRQDRYFESRAGQLEQTSKQLNLMIMAIGLAIVFIIFLLLVLHYLRRRNDSRKSLDDLLVPLEQWKRDNEQYMAQLEDEYDEVSEQLTISKLLLVDNKRKNLEQRAKVTLVNNVTPFIDRMLHEINKLKKGGEDAAIQEERYTYIQELTDKIDELNTVLTEWIQLRQGRLSLHIESFPLQNIFDIVKKGRMGFAMKGVKLRVDNTRAVVKADQVLTLFMVNTLADNARKFTEAGGEVTISSTEEPDYVEISVSDTGCGLSQDQQENIFDHKIILDLPENTSHGFGLMNCNGIINKYKKISQIFSVCTIGVDSKLGVGSRFFFRLPKGISRLLLVVLLSVSSLLSYGERPTHTTDKVKALAEHDYIGLAGFYADSTYFCNINGDYALALAYADTCRNYLNKQYLRLHPHGKLLLEKIGSLSNVPAEIKWYHDSIPMNYDIILDLRNESAIAALALHKWDLYKYNNSVFTHLFKEKSADNTLAAYCRMMMKSETNKNVAIVLLVLLLLLILPVYYLMYYRRRLSYQFSVEQVKHINTVLLSNVSVEEKLRSVESVDSGRFPERLKNIISQIQETLFEANEKNQKSQSNIELLEDEARCVEYENERLHISNSILDNCLSTLKHETMYYPSRIRQLVDQREKQLESIDELAVYYKELYSILSQQAMHQVENTKLVAHPVILADLVSANKFITPETPVPAILGDPDLLVYMFDILFLKNDNQPLIVTSEEKKGGYIILHVLMSALRLTDEACRNLFSPSAENLMFYICRQIARDNGEATNKRGCGISASRTEDGTLIDIVLSKAK</sequence>
<feature type="coiled-coil region" evidence="6">
    <location>
        <begin position="946"/>
        <end position="980"/>
    </location>
</feature>
<evidence type="ECO:0000256" key="6">
    <source>
        <dbReference type="SAM" id="Coils"/>
    </source>
</evidence>
<keyword evidence="3" id="KW-0808">Transferase</keyword>
<keyword evidence="7" id="KW-1133">Transmembrane helix</keyword>
<protein>
    <recommendedName>
        <fullName evidence="2">histidine kinase</fullName>
        <ecNumber evidence="2">2.7.13.3</ecNumber>
    </recommendedName>
</protein>
<dbReference type="EMBL" id="JABZSQ010000059">
    <property type="protein sequence ID" value="MBF1414815.1"/>
    <property type="molecule type" value="Genomic_DNA"/>
</dbReference>
<keyword evidence="7" id="KW-0472">Membrane</keyword>
<dbReference type="InterPro" id="IPR005467">
    <property type="entry name" value="His_kinase_dom"/>
</dbReference>
<comment type="caution">
    <text evidence="9">The sequence shown here is derived from an EMBL/GenBank/DDBJ whole genome shotgun (WGS) entry which is preliminary data.</text>
</comment>
<dbReference type="InterPro" id="IPR050736">
    <property type="entry name" value="Sensor_HK_Regulatory"/>
</dbReference>
<dbReference type="Pfam" id="PF17139">
    <property type="entry name" value="DUF5112"/>
    <property type="match status" value="1"/>
</dbReference>
<evidence type="ECO:0000259" key="8">
    <source>
        <dbReference type="PROSITE" id="PS50109"/>
    </source>
</evidence>
<gene>
    <name evidence="9" type="ORF">HXN33_04445</name>
</gene>
<comment type="catalytic activity">
    <reaction evidence="1">
        <text>ATP + protein L-histidine = ADP + protein N-phospho-L-histidine.</text>
        <dbReference type="EC" id="2.7.13.3"/>
    </reaction>
</comment>
<name>A0A930HYK9_9BACT</name>
<evidence type="ECO:0000256" key="1">
    <source>
        <dbReference type="ARBA" id="ARBA00000085"/>
    </source>
</evidence>
<organism evidence="9 10">
    <name type="scientific">Prevotella histicola</name>
    <dbReference type="NCBI Taxonomy" id="470565"/>
    <lineage>
        <taxon>Bacteria</taxon>
        <taxon>Pseudomonadati</taxon>
        <taxon>Bacteroidota</taxon>
        <taxon>Bacteroidia</taxon>
        <taxon>Bacteroidales</taxon>
        <taxon>Prevotellaceae</taxon>
        <taxon>Prevotella</taxon>
    </lineage>
</organism>
<dbReference type="SMART" id="SM00387">
    <property type="entry name" value="HATPase_c"/>
    <property type="match status" value="1"/>
</dbReference>
<dbReference type="SUPFAM" id="SSF48452">
    <property type="entry name" value="TPR-like"/>
    <property type="match status" value="1"/>
</dbReference>
<dbReference type="InterPro" id="IPR011990">
    <property type="entry name" value="TPR-like_helical_dom_sf"/>
</dbReference>
<proteinExistence type="predicted"/>
<feature type="transmembrane region" description="Helical" evidence="7">
    <location>
        <begin position="403"/>
        <end position="425"/>
    </location>
</feature>
<dbReference type="GO" id="GO:0004673">
    <property type="term" value="F:protein histidine kinase activity"/>
    <property type="evidence" value="ECO:0007669"/>
    <property type="project" value="UniProtKB-EC"/>
</dbReference>
<dbReference type="EC" id="2.7.13.3" evidence="2"/>
<dbReference type="Pfam" id="PF17140">
    <property type="entry name" value="DUF5113"/>
    <property type="match status" value="2"/>
</dbReference>
<dbReference type="Gene3D" id="1.25.40.10">
    <property type="entry name" value="Tetratricopeptide repeat domain"/>
    <property type="match status" value="1"/>
</dbReference>
<dbReference type="InterPro" id="IPR033406">
    <property type="entry name" value="DUF5113"/>
</dbReference>
<dbReference type="PANTHER" id="PTHR43711">
    <property type="entry name" value="TWO-COMPONENT HISTIDINE KINASE"/>
    <property type="match status" value="1"/>
</dbReference>
<feature type="domain" description="Histidine kinase" evidence="8">
    <location>
        <begin position="500"/>
        <end position="708"/>
    </location>
</feature>
<dbReference type="PANTHER" id="PTHR43711:SF31">
    <property type="entry name" value="HISTIDINE KINASE"/>
    <property type="match status" value="1"/>
</dbReference>
<evidence type="ECO:0000256" key="5">
    <source>
        <dbReference type="ARBA" id="ARBA00023012"/>
    </source>
</evidence>
<dbReference type="GO" id="GO:0000160">
    <property type="term" value="P:phosphorelay signal transduction system"/>
    <property type="evidence" value="ECO:0007669"/>
    <property type="project" value="UniProtKB-KW"/>
</dbReference>
<dbReference type="SUPFAM" id="SSF55874">
    <property type="entry name" value="ATPase domain of HSP90 chaperone/DNA topoisomerase II/histidine kinase"/>
    <property type="match status" value="1"/>
</dbReference>
<evidence type="ECO:0000256" key="4">
    <source>
        <dbReference type="ARBA" id="ARBA00022777"/>
    </source>
</evidence>
<reference evidence="9" key="1">
    <citation type="submission" date="2020-04" db="EMBL/GenBank/DDBJ databases">
        <title>Deep metagenomics examines the oral microbiome during advanced dental caries in children, revealing novel taxa and co-occurrences with host molecules.</title>
        <authorList>
            <person name="Baker J.L."/>
            <person name="Morton J.T."/>
            <person name="Dinis M."/>
            <person name="Alvarez R."/>
            <person name="Tran N.C."/>
            <person name="Knight R."/>
            <person name="Edlund A."/>
        </authorList>
    </citation>
    <scope>NUCLEOTIDE SEQUENCE</scope>
    <source>
        <strain evidence="9">JCVI_25_bin.9</strain>
    </source>
</reference>
<dbReference type="InterPro" id="IPR033405">
    <property type="entry name" value="DUF5112"/>
</dbReference>
<dbReference type="Pfam" id="PF02518">
    <property type="entry name" value="HATPase_c"/>
    <property type="match status" value="1"/>
</dbReference>
<accession>A0A930HYK9</accession>
<dbReference type="Gene3D" id="3.30.565.10">
    <property type="entry name" value="Histidine kinase-like ATPase, C-terminal domain"/>
    <property type="match status" value="1"/>
</dbReference>
<evidence type="ECO:0000256" key="3">
    <source>
        <dbReference type="ARBA" id="ARBA00022679"/>
    </source>
</evidence>
<keyword evidence="7" id="KW-0812">Transmembrane</keyword>
<dbReference type="InterPro" id="IPR003594">
    <property type="entry name" value="HATPase_dom"/>
</dbReference>
<evidence type="ECO:0000313" key="10">
    <source>
        <dbReference type="Proteomes" id="UP000757461"/>
    </source>
</evidence>
<keyword evidence="5" id="KW-0902">Two-component regulatory system</keyword>
<dbReference type="PROSITE" id="PS51257">
    <property type="entry name" value="PROKAR_LIPOPROTEIN"/>
    <property type="match status" value="1"/>
</dbReference>
<evidence type="ECO:0000256" key="2">
    <source>
        <dbReference type="ARBA" id="ARBA00012438"/>
    </source>
</evidence>
<feature type="transmembrane region" description="Helical" evidence="7">
    <location>
        <begin position="876"/>
        <end position="895"/>
    </location>
</feature>
<keyword evidence="6" id="KW-0175">Coiled coil</keyword>